<keyword evidence="5" id="KW-0677">Repeat</keyword>
<keyword evidence="11" id="KW-1185">Reference proteome</keyword>
<evidence type="ECO:0000259" key="9">
    <source>
        <dbReference type="Pfam" id="PF00432"/>
    </source>
</evidence>
<evidence type="ECO:0000256" key="7">
    <source>
        <dbReference type="ARBA" id="ARBA00047658"/>
    </source>
</evidence>
<evidence type="ECO:0000256" key="8">
    <source>
        <dbReference type="RuleBase" id="RU365076"/>
    </source>
</evidence>
<dbReference type="EMBL" id="JAIHNG010000162">
    <property type="protein sequence ID" value="KAI5949807.1"/>
    <property type="molecule type" value="Genomic_DNA"/>
</dbReference>
<dbReference type="CDD" id="cd02894">
    <property type="entry name" value="GGTase-II"/>
    <property type="match status" value="1"/>
</dbReference>
<sequence>MASSTASDTLHKEKHITFIIDQESNRSYEYWLSEHLRMNGLYWGVTALITMKSLNDTTLPQEDVIKYVLSCWDDRFGAFGSFPEHDAHILSTLSALQILKIYDSGLSMLTKDQKQQLVKFIKGLQLPNGSFQGDRFGEVDTRFTYTAVSALSLLDELTVDVVDPAVDFIMRCLNFDGGFGLVPGSESHAAQAFVCVGALAIMDRLNVLTHDLPERISSWLSERQVLPSGGFNGRPEKLPDVCYSWWVLSTLSILGRSHWVDLYKLEGFILSCQDPVYGGISDRPDNQTDIYHTCFGITGLSLIDHSKFDLDEIDPVYCMPKSVTKGFRKWKQDE</sequence>
<evidence type="ECO:0000313" key="11">
    <source>
        <dbReference type="Proteomes" id="UP001204833"/>
    </source>
</evidence>
<dbReference type="InterPro" id="IPR045089">
    <property type="entry name" value="PGGT1B-like"/>
</dbReference>
<evidence type="ECO:0000256" key="3">
    <source>
        <dbReference type="ARBA" id="ARBA00022679"/>
    </source>
</evidence>
<evidence type="ECO:0000313" key="10">
    <source>
        <dbReference type="EMBL" id="KAI5949807.1"/>
    </source>
</evidence>
<accession>A0AAD5FWU3</accession>
<dbReference type="Proteomes" id="UP001204833">
    <property type="component" value="Unassembled WGS sequence"/>
</dbReference>
<dbReference type="GeneID" id="76152674"/>
<dbReference type="GO" id="GO:0046872">
    <property type="term" value="F:metal ion binding"/>
    <property type="evidence" value="ECO:0007669"/>
    <property type="project" value="UniProtKB-KW"/>
</dbReference>
<comment type="cofactor">
    <cofactor evidence="8">
        <name>Zn(2+)</name>
        <dbReference type="ChEBI" id="CHEBI:29105"/>
    </cofactor>
    <text evidence="8">Binds 1 zinc ion per subunit.</text>
</comment>
<dbReference type="PANTHER" id="PTHR11774:SF11">
    <property type="entry name" value="GERANYLGERANYL TRANSFERASE TYPE-2 SUBUNIT BETA"/>
    <property type="match status" value="1"/>
</dbReference>
<evidence type="ECO:0000256" key="4">
    <source>
        <dbReference type="ARBA" id="ARBA00022723"/>
    </source>
</evidence>
<comment type="function">
    <text evidence="8">Catalyzes the transfer of a geranylgeranyl moiety from geranylgeranyl diphosphate to both cysteines of proteins with the C-terminal sequence -XXCC, -XCXC and -CCXX.</text>
</comment>
<dbReference type="InterPro" id="IPR001330">
    <property type="entry name" value="Prenyltrans"/>
</dbReference>
<keyword evidence="6 8" id="KW-0862">Zinc</keyword>
<keyword evidence="3 8" id="KW-0808">Transferase</keyword>
<evidence type="ECO:0000256" key="1">
    <source>
        <dbReference type="ARBA" id="ARBA00010497"/>
    </source>
</evidence>
<comment type="catalytic activity">
    <reaction evidence="7 8">
        <text>geranylgeranyl diphosphate + L-cysteinyl-[protein] = S-geranylgeranyl-L-cysteinyl-[protein] + diphosphate</text>
        <dbReference type="Rhea" id="RHEA:21240"/>
        <dbReference type="Rhea" id="RHEA-COMP:10131"/>
        <dbReference type="Rhea" id="RHEA-COMP:11537"/>
        <dbReference type="ChEBI" id="CHEBI:29950"/>
        <dbReference type="ChEBI" id="CHEBI:33019"/>
        <dbReference type="ChEBI" id="CHEBI:57533"/>
        <dbReference type="ChEBI" id="CHEBI:86021"/>
        <dbReference type="EC" id="2.5.1.60"/>
    </reaction>
</comment>
<dbReference type="GO" id="GO:0004663">
    <property type="term" value="F:Rab geranylgeranyltransferase activity"/>
    <property type="evidence" value="ECO:0007669"/>
    <property type="project" value="UniProtKB-UniRule"/>
</dbReference>
<reference evidence="10 11" key="1">
    <citation type="journal article" date="2022" name="DNA Res.">
        <title>Genome analysis of five recently described species of the CUG-Ser clade uncovers Candida theae as a new hybrid lineage with pathogenic potential in the Candida parapsilosis species complex.</title>
        <authorList>
            <person name="Mixao V."/>
            <person name="Del Olmo V."/>
            <person name="Hegedusova E."/>
            <person name="Saus E."/>
            <person name="Pryszcz L."/>
            <person name="Cillingova A."/>
            <person name="Nosek J."/>
            <person name="Gabaldon T."/>
        </authorList>
    </citation>
    <scope>NUCLEOTIDE SEQUENCE [LARGE SCALE GENOMIC DNA]</scope>
    <source>
        <strain evidence="10 11">CBS 12239</strain>
    </source>
</reference>
<keyword evidence="2 8" id="KW-0637">Prenyltransferase</keyword>
<dbReference type="GO" id="GO:0005968">
    <property type="term" value="C:Rab-protein geranylgeranyltransferase complex"/>
    <property type="evidence" value="ECO:0007669"/>
    <property type="project" value="UniProtKB-UniRule"/>
</dbReference>
<evidence type="ECO:0000256" key="6">
    <source>
        <dbReference type="ARBA" id="ARBA00022833"/>
    </source>
</evidence>
<organism evidence="10 11">
    <name type="scientific">Candida theae</name>
    <dbReference type="NCBI Taxonomy" id="1198502"/>
    <lineage>
        <taxon>Eukaryota</taxon>
        <taxon>Fungi</taxon>
        <taxon>Dikarya</taxon>
        <taxon>Ascomycota</taxon>
        <taxon>Saccharomycotina</taxon>
        <taxon>Pichiomycetes</taxon>
        <taxon>Debaryomycetaceae</taxon>
        <taxon>Candida/Lodderomyces clade</taxon>
        <taxon>Candida</taxon>
    </lineage>
</organism>
<evidence type="ECO:0000256" key="2">
    <source>
        <dbReference type="ARBA" id="ARBA00022602"/>
    </source>
</evidence>
<feature type="domain" description="Prenyltransferase alpha-alpha toroid" evidence="9">
    <location>
        <begin position="10"/>
        <end position="319"/>
    </location>
</feature>
<dbReference type="PANTHER" id="PTHR11774">
    <property type="entry name" value="GERANYLGERANYL TRANSFERASE TYPE BETA SUBUNIT"/>
    <property type="match status" value="1"/>
</dbReference>
<protein>
    <recommendedName>
        <fullName evidence="8">Geranylgeranyl transferase type-2 subunit beta</fullName>
        <ecNumber evidence="8">2.5.1.60</ecNumber>
    </recommendedName>
</protein>
<comment type="similarity">
    <text evidence="1 8">Belongs to the protein prenyltransferase subunit beta family.</text>
</comment>
<dbReference type="InterPro" id="IPR008930">
    <property type="entry name" value="Terpenoid_cyclase/PrenylTrfase"/>
</dbReference>
<dbReference type="SUPFAM" id="SSF48239">
    <property type="entry name" value="Terpenoid cyclases/Protein prenyltransferases"/>
    <property type="match status" value="1"/>
</dbReference>
<keyword evidence="4 8" id="KW-0479">Metal-binding</keyword>
<name>A0AAD5FWU3_9ASCO</name>
<comment type="caution">
    <text evidence="10">The sequence shown here is derived from an EMBL/GenBank/DDBJ whole genome shotgun (WGS) entry which is preliminary data.</text>
</comment>
<dbReference type="FunFam" id="1.50.10.20:FF:000028">
    <property type="entry name" value="Geranylgeranyl transferase type-2 subunit beta"/>
    <property type="match status" value="1"/>
</dbReference>
<dbReference type="Gene3D" id="1.50.10.20">
    <property type="match status" value="1"/>
</dbReference>
<dbReference type="InterPro" id="IPR026873">
    <property type="entry name" value="Ptb1"/>
</dbReference>
<proteinExistence type="inferred from homology"/>
<dbReference type="EC" id="2.5.1.60" evidence="8"/>
<dbReference type="AlphaFoldDB" id="A0AAD5FWU3"/>
<dbReference type="Pfam" id="PF00432">
    <property type="entry name" value="Prenyltrans"/>
    <property type="match status" value="1"/>
</dbReference>
<dbReference type="RefSeq" id="XP_051606962.1">
    <property type="nucleotide sequence ID" value="XM_051754160.1"/>
</dbReference>
<evidence type="ECO:0000256" key="5">
    <source>
        <dbReference type="ARBA" id="ARBA00022737"/>
    </source>
</evidence>
<gene>
    <name evidence="10" type="ORF">KGF57_004630</name>
</gene>